<dbReference type="EMBL" id="SJPW01000008">
    <property type="protein sequence ID" value="TWU46096.1"/>
    <property type="molecule type" value="Genomic_DNA"/>
</dbReference>
<dbReference type="InterPro" id="IPR027558">
    <property type="entry name" value="Pre_pil_HX9DG_C"/>
</dbReference>
<protein>
    <recommendedName>
        <fullName evidence="1">DUF1559 domain-containing protein</fullName>
    </recommendedName>
</protein>
<organism evidence="2 3">
    <name type="scientific">Rubripirellula tenax</name>
    <dbReference type="NCBI Taxonomy" id="2528015"/>
    <lineage>
        <taxon>Bacteria</taxon>
        <taxon>Pseudomonadati</taxon>
        <taxon>Planctomycetota</taxon>
        <taxon>Planctomycetia</taxon>
        <taxon>Pirellulales</taxon>
        <taxon>Pirellulaceae</taxon>
        <taxon>Rubripirellula</taxon>
    </lineage>
</organism>
<keyword evidence="3" id="KW-1185">Reference proteome</keyword>
<gene>
    <name evidence="2" type="ORF">Poly51_54910</name>
</gene>
<accession>A0A5C6EEV6</accession>
<dbReference type="AlphaFoldDB" id="A0A5C6EEV6"/>
<feature type="domain" description="DUF1559" evidence="1">
    <location>
        <begin position="1"/>
        <end position="27"/>
    </location>
</feature>
<evidence type="ECO:0000313" key="3">
    <source>
        <dbReference type="Proteomes" id="UP000318288"/>
    </source>
</evidence>
<dbReference type="InterPro" id="IPR011453">
    <property type="entry name" value="DUF1559"/>
</dbReference>
<evidence type="ECO:0000259" key="1">
    <source>
        <dbReference type="Pfam" id="PF07596"/>
    </source>
</evidence>
<name>A0A5C6EEV6_9BACT</name>
<dbReference type="PANTHER" id="PTHR30093">
    <property type="entry name" value="GENERAL SECRETION PATHWAY PROTEIN G"/>
    <property type="match status" value="1"/>
</dbReference>
<proteinExistence type="predicted"/>
<dbReference type="NCBIfam" id="TIGR04294">
    <property type="entry name" value="pre_pil_HX9DG"/>
    <property type="match status" value="1"/>
</dbReference>
<dbReference type="Proteomes" id="UP000318288">
    <property type="component" value="Unassembled WGS sequence"/>
</dbReference>
<comment type="caution">
    <text evidence="2">The sequence shown here is derived from an EMBL/GenBank/DDBJ whole genome shotgun (WGS) entry which is preliminary data.</text>
</comment>
<dbReference type="Pfam" id="PF07596">
    <property type="entry name" value="SBP_bac_10"/>
    <property type="match status" value="1"/>
</dbReference>
<sequence length="72" mass="7384">MSSRHSGGVHVLMGDGAVKFITDSIEAGSRNAGMVWNGATGIGPRAPGKESPYGLWGALGTRANKEIASLDD</sequence>
<evidence type="ECO:0000313" key="2">
    <source>
        <dbReference type="EMBL" id="TWU46096.1"/>
    </source>
</evidence>
<reference evidence="2 3" key="1">
    <citation type="submission" date="2019-02" db="EMBL/GenBank/DDBJ databases">
        <title>Deep-cultivation of Planctomycetes and their phenomic and genomic characterization uncovers novel biology.</title>
        <authorList>
            <person name="Wiegand S."/>
            <person name="Jogler M."/>
            <person name="Boedeker C."/>
            <person name="Pinto D."/>
            <person name="Vollmers J."/>
            <person name="Rivas-Marin E."/>
            <person name="Kohn T."/>
            <person name="Peeters S.H."/>
            <person name="Heuer A."/>
            <person name="Rast P."/>
            <person name="Oberbeckmann S."/>
            <person name="Bunk B."/>
            <person name="Jeske O."/>
            <person name="Meyerdierks A."/>
            <person name="Storesund J.E."/>
            <person name="Kallscheuer N."/>
            <person name="Luecker S."/>
            <person name="Lage O.M."/>
            <person name="Pohl T."/>
            <person name="Merkel B.J."/>
            <person name="Hornburger P."/>
            <person name="Mueller R.-W."/>
            <person name="Bruemmer F."/>
            <person name="Labrenz M."/>
            <person name="Spormann A.M."/>
            <person name="Op Den Camp H."/>
            <person name="Overmann J."/>
            <person name="Amann R."/>
            <person name="Jetten M.S.M."/>
            <person name="Mascher T."/>
            <person name="Medema M.H."/>
            <person name="Devos D.P."/>
            <person name="Kaster A.-K."/>
            <person name="Ovreas L."/>
            <person name="Rohde M."/>
            <person name="Galperin M.Y."/>
            <person name="Jogler C."/>
        </authorList>
    </citation>
    <scope>NUCLEOTIDE SEQUENCE [LARGE SCALE GENOMIC DNA]</scope>
    <source>
        <strain evidence="2 3">Poly51</strain>
    </source>
</reference>
<dbReference type="PANTHER" id="PTHR30093:SF2">
    <property type="entry name" value="TYPE II SECRETION SYSTEM PROTEIN H"/>
    <property type="match status" value="1"/>
</dbReference>